<protein>
    <submittedName>
        <fullName evidence="2">Putative ovule protein</fullName>
    </submittedName>
</protein>
<dbReference type="EMBL" id="GEDG01020051">
    <property type="protein sequence ID" value="JAP19440.1"/>
    <property type="molecule type" value="Transcribed_RNA"/>
</dbReference>
<organism evidence="2">
    <name type="scientific">Solanum chacoense</name>
    <name type="common">Chaco potato</name>
    <dbReference type="NCBI Taxonomy" id="4108"/>
    <lineage>
        <taxon>Eukaryota</taxon>
        <taxon>Viridiplantae</taxon>
        <taxon>Streptophyta</taxon>
        <taxon>Embryophyta</taxon>
        <taxon>Tracheophyta</taxon>
        <taxon>Spermatophyta</taxon>
        <taxon>Magnoliopsida</taxon>
        <taxon>eudicotyledons</taxon>
        <taxon>Gunneridae</taxon>
        <taxon>Pentapetalae</taxon>
        <taxon>asterids</taxon>
        <taxon>lamiids</taxon>
        <taxon>Solanales</taxon>
        <taxon>Solanaceae</taxon>
        <taxon>Solanoideae</taxon>
        <taxon>Solaneae</taxon>
        <taxon>Solanum</taxon>
    </lineage>
</organism>
<keyword evidence="1" id="KW-0732">Signal</keyword>
<sequence length="67" mass="7827">MVQMINSILLLFPYLSIKRVTGWFTRSGMAPGASLAFKVWGITLTRRDKVTHVNKERLRSLMLTRRY</sequence>
<evidence type="ECO:0000256" key="1">
    <source>
        <dbReference type="SAM" id="SignalP"/>
    </source>
</evidence>
<dbReference type="AlphaFoldDB" id="A0A0V0HHQ1"/>
<feature type="chain" id="PRO_5006865877" evidence="1">
    <location>
        <begin position="23"/>
        <end position="67"/>
    </location>
</feature>
<reference evidence="2" key="1">
    <citation type="submission" date="2015-12" db="EMBL/GenBank/DDBJ databases">
        <title>Gene expression during late stages of embryo sac development: a critical building block for successful pollen-pistil interactions.</title>
        <authorList>
            <person name="Liu Y."/>
            <person name="Joly V."/>
            <person name="Sabar M."/>
            <person name="Matton D.P."/>
        </authorList>
    </citation>
    <scope>NUCLEOTIDE SEQUENCE</scope>
</reference>
<proteinExistence type="predicted"/>
<evidence type="ECO:0000313" key="2">
    <source>
        <dbReference type="EMBL" id="JAP19440.1"/>
    </source>
</evidence>
<accession>A0A0V0HHQ1</accession>
<name>A0A0V0HHQ1_SOLCH</name>
<feature type="signal peptide" evidence="1">
    <location>
        <begin position="1"/>
        <end position="22"/>
    </location>
</feature>